<reference evidence="3" key="1">
    <citation type="submission" date="2020-04" db="EMBL/GenBank/DDBJ databases">
        <authorList>
            <person name="Alioto T."/>
            <person name="Alioto T."/>
            <person name="Gomez Garrido J."/>
        </authorList>
    </citation>
    <scope>NUCLEOTIDE SEQUENCE</scope>
    <source>
        <strain evidence="3">A484AB</strain>
    </source>
</reference>
<evidence type="ECO:0000256" key="1">
    <source>
        <dbReference type="ARBA" id="ARBA00005350"/>
    </source>
</evidence>
<evidence type="ECO:0000313" key="3">
    <source>
        <dbReference type="EMBL" id="CAB4019906.1"/>
    </source>
</evidence>
<organism evidence="3 4">
    <name type="scientific">Paramuricea clavata</name>
    <name type="common">Red gorgonian</name>
    <name type="synonym">Violescent sea-whip</name>
    <dbReference type="NCBI Taxonomy" id="317549"/>
    <lineage>
        <taxon>Eukaryota</taxon>
        <taxon>Metazoa</taxon>
        <taxon>Cnidaria</taxon>
        <taxon>Anthozoa</taxon>
        <taxon>Octocorallia</taxon>
        <taxon>Malacalcyonacea</taxon>
        <taxon>Plexauridae</taxon>
        <taxon>Paramuricea</taxon>
    </lineage>
</organism>
<proteinExistence type="inferred from homology"/>
<gene>
    <name evidence="3" type="ORF">PACLA_8A074280</name>
</gene>
<dbReference type="GO" id="GO:0017128">
    <property type="term" value="F:phospholipid scramblase activity"/>
    <property type="evidence" value="ECO:0007669"/>
    <property type="project" value="InterPro"/>
</dbReference>
<dbReference type="PANTHER" id="PTHR23248:SF9">
    <property type="entry name" value="PHOSPHOLIPID SCRAMBLASE"/>
    <property type="match status" value="1"/>
</dbReference>
<dbReference type="OrthoDB" id="191150at2759"/>
<comment type="function">
    <text evidence="2">May mediate accelerated ATP-independent bidirectional transbilayer migration of phospholipids upon binding calcium ions that results in a loss of phospholipid asymmetry in the plasma membrane.</text>
</comment>
<dbReference type="AlphaFoldDB" id="A0A7D9J2F2"/>
<dbReference type="InterPro" id="IPR005552">
    <property type="entry name" value="Scramblase"/>
</dbReference>
<protein>
    <recommendedName>
        <fullName evidence="2">Phospholipid scramblase</fullName>
    </recommendedName>
</protein>
<keyword evidence="4" id="KW-1185">Reference proteome</keyword>
<accession>A0A7D9J2F2</accession>
<keyword evidence="2" id="KW-0449">Lipoprotein</keyword>
<dbReference type="EMBL" id="CACRXK020010679">
    <property type="protein sequence ID" value="CAB4019906.1"/>
    <property type="molecule type" value="Genomic_DNA"/>
</dbReference>
<dbReference type="GO" id="GO:0005886">
    <property type="term" value="C:plasma membrane"/>
    <property type="evidence" value="ECO:0007669"/>
    <property type="project" value="TreeGrafter"/>
</dbReference>
<keyword evidence="2" id="KW-0564">Palmitate</keyword>
<evidence type="ECO:0000313" key="4">
    <source>
        <dbReference type="Proteomes" id="UP001152795"/>
    </source>
</evidence>
<dbReference type="Proteomes" id="UP001152795">
    <property type="component" value="Unassembled WGS sequence"/>
</dbReference>
<comment type="similarity">
    <text evidence="1 2">Belongs to the phospholipid scramblase family.</text>
</comment>
<sequence>MVLTVGTVQYSSQSGEVVVQNPGFVQVDMPQPIPGCPPGLEYLAQIDQVIIKQKKELFEIFTGCEMQNKYHVYNTLGQQIFFVQEDTDCCTRQCCGPLRPFDIQVVDNYQREVIRLVRPLRCQGCCCPCCLQEMEIHAPPGQVIGYVNERWTCCYPKWDLLNANREPILTIGGPLCQCKCCGDVVYNVMSADETNEVGKITKQWMGLMELFTDADNFSVTFPVDMDVSAKAIVFGAAFLIDFMYFEQSDN</sequence>
<keyword evidence="2" id="KW-0106">Calcium</keyword>
<dbReference type="InterPro" id="IPR025659">
    <property type="entry name" value="Tubby-like_C"/>
</dbReference>
<dbReference type="SUPFAM" id="SSF54518">
    <property type="entry name" value="Tubby C-terminal domain-like"/>
    <property type="match status" value="1"/>
</dbReference>
<comment type="caution">
    <text evidence="3">The sequence shown here is derived from an EMBL/GenBank/DDBJ whole genome shotgun (WGS) entry which is preliminary data.</text>
</comment>
<evidence type="ECO:0000256" key="2">
    <source>
        <dbReference type="RuleBase" id="RU363116"/>
    </source>
</evidence>
<dbReference type="Pfam" id="PF03803">
    <property type="entry name" value="Scramblase"/>
    <property type="match status" value="1"/>
</dbReference>
<dbReference type="PANTHER" id="PTHR23248">
    <property type="entry name" value="PHOSPHOLIPID SCRAMBLASE-RELATED"/>
    <property type="match status" value="1"/>
</dbReference>
<name>A0A7D9J2F2_PARCT</name>
<comment type="cofactor">
    <cofactor evidence="2">
        <name>Ca(2+)</name>
        <dbReference type="ChEBI" id="CHEBI:29108"/>
    </cofactor>
</comment>